<dbReference type="SUPFAM" id="SSF49401">
    <property type="entry name" value="Bacterial adhesins"/>
    <property type="match status" value="1"/>
</dbReference>
<organism evidence="5 6">
    <name type="scientific">Pseudomonas agarici</name>
    <dbReference type="NCBI Taxonomy" id="46677"/>
    <lineage>
        <taxon>Bacteria</taxon>
        <taxon>Pseudomonadati</taxon>
        <taxon>Pseudomonadota</taxon>
        <taxon>Gammaproteobacteria</taxon>
        <taxon>Pseudomonadales</taxon>
        <taxon>Pseudomonadaceae</taxon>
        <taxon>Pseudomonas</taxon>
    </lineage>
</organism>
<dbReference type="KEGG" id="pagb:AWM79_02445"/>
<comment type="similarity">
    <text evidence="2">Belongs to the fimbrial protein family.</text>
</comment>
<dbReference type="Proteomes" id="UP000063229">
    <property type="component" value="Chromosome"/>
</dbReference>
<gene>
    <name evidence="5" type="ORF">AWM79_02445</name>
</gene>
<feature type="domain" description="Fimbrial-type adhesion" evidence="4">
    <location>
        <begin position="30"/>
        <end position="174"/>
    </location>
</feature>
<evidence type="ECO:0000313" key="5">
    <source>
        <dbReference type="EMBL" id="AMB84224.1"/>
    </source>
</evidence>
<dbReference type="OrthoDB" id="6887929at2"/>
<dbReference type="PANTHER" id="PTHR33420">
    <property type="entry name" value="FIMBRIAL SUBUNIT ELFA-RELATED"/>
    <property type="match status" value="1"/>
</dbReference>
<dbReference type="Gene3D" id="2.60.40.1090">
    <property type="entry name" value="Fimbrial-type adhesion domain"/>
    <property type="match status" value="1"/>
</dbReference>
<dbReference type="AlphaFoldDB" id="A0A0X1SWB5"/>
<evidence type="ECO:0000259" key="4">
    <source>
        <dbReference type="Pfam" id="PF00419"/>
    </source>
</evidence>
<dbReference type="GO" id="GO:0043709">
    <property type="term" value="P:cell adhesion involved in single-species biofilm formation"/>
    <property type="evidence" value="ECO:0007669"/>
    <property type="project" value="TreeGrafter"/>
</dbReference>
<dbReference type="Pfam" id="PF00419">
    <property type="entry name" value="Fimbrial"/>
    <property type="match status" value="1"/>
</dbReference>
<evidence type="ECO:0000256" key="3">
    <source>
        <dbReference type="ARBA" id="ARBA00023263"/>
    </source>
</evidence>
<dbReference type="EMBL" id="CP014135">
    <property type="protein sequence ID" value="AMB84224.1"/>
    <property type="molecule type" value="Genomic_DNA"/>
</dbReference>
<reference evidence="5 6" key="1">
    <citation type="submission" date="2016-01" db="EMBL/GenBank/DDBJ databases">
        <authorList>
            <person name="McClelland M."/>
            <person name="Jain A."/>
            <person name="Saraogi P."/>
            <person name="Mendelson R."/>
            <person name="Westerman R."/>
            <person name="SanMiguel P."/>
            <person name="Csonka L."/>
        </authorList>
    </citation>
    <scope>NUCLEOTIDE SEQUENCE [LARGE SCALE GENOMIC DNA]</scope>
    <source>
        <strain evidence="5 6">NCPPB 2472</strain>
    </source>
</reference>
<evidence type="ECO:0000256" key="1">
    <source>
        <dbReference type="ARBA" id="ARBA00004561"/>
    </source>
</evidence>
<comment type="subcellular location">
    <subcellularLocation>
        <location evidence="1">Fimbrium</location>
    </subcellularLocation>
</comment>
<dbReference type="RefSeq" id="WP_017130309.1">
    <property type="nucleotide sequence ID" value="NZ_CP014135.1"/>
</dbReference>
<accession>A0A0X1SWB5</accession>
<keyword evidence="3" id="KW-0281">Fimbrium</keyword>
<dbReference type="PANTHER" id="PTHR33420:SF14">
    <property type="entry name" value="TYPE 1 FIMBRIN D-MANNOSE SPECIFIC ADHESIN"/>
    <property type="match status" value="1"/>
</dbReference>
<evidence type="ECO:0000313" key="6">
    <source>
        <dbReference type="Proteomes" id="UP000063229"/>
    </source>
</evidence>
<protein>
    <submittedName>
        <fullName evidence="5">Pilus assembly protein</fullName>
    </submittedName>
</protein>
<dbReference type="InterPro" id="IPR000259">
    <property type="entry name" value="Adhesion_dom_fimbrial"/>
</dbReference>
<name>A0A0X1SWB5_PSEAA</name>
<sequence>MKTPLFVLSLWITATTISATTQAATQGTLTFRGDIQGGTCNLDTGDVNRQITLPTVKVSDFDSTEWTGLREFNLTANCDSDVRNVTFTFSGTPSATSPTRFANTGTAGGLATVIQSRIGGSTYNFPANGTATARSRTIAASSGRAVLPMGAHYIKIGTVAKGSLLTTASVTITYN</sequence>
<keyword evidence="6" id="KW-1185">Reference proteome</keyword>
<dbReference type="InterPro" id="IPR050263">
    <property type="entry name" value="Bact_Fimbrial_Adh_Pro"/>
</dbReference>
<dbReference type="InterPro" id="IPR008966">
    <property type="entry name" value="Adhesion_dom_sf"/>
</dbReference>
<dbReference type="STRING" id="46677.AWM79_02445"/>
<evidence type="ECO:0000256" key="2">
    <source>
        <dbReference type="ARBA" id="ARBA00006671"/>
    </source>
</evidence>
<dbReference type="GO" id="GO:0009289">
    <property type="term" value="C:pilus"/>
    <property type="evidence" value="ECO:0007669"/>
    <property type="project" value="UniProtKB-SubCell"/>
</dbReference>
<dbReference type="InterPro" id="IPR036937">
    <property type="entry name" value="Adhesion_dom_fimbrial_sf"/>
</dbReference>
<proteinExistence type="inferred from homology"/>